<reference evidence="2" key="2">
    <citation type="submission" date="2015-01" db="EMBL/GenBank/DDBJ databases">
        <title>Evolutionary Origins and Diversification of the Mycorrhizal Mutualists.</title>
        <authorList>
            <consortium name="DOE Joint Genome Institute"/>
            <consortium name="Mycorrhizal Genomics Consortium"/>
            <person name="Kohler A."/>
            <person name="Kuo A."/>
            <person name="Nagy L.G."/>
            <person name="Floudas D."/>
            <person name="Copeland A."/>
            <person name="Barry K.W."/>
            <person name="Cichocki N."/>
            <person name="Veneault-Fourrey C."/>
            <person name="LaButti K."/>
            <person name="Lindquist E.A."/>
            <person name="Lipzen A."/>
            <person name="Lundell T."/>
            <person name="Morin E."/>
            <person name="Murat C."/>
            <person name="Riley R."/>
            <person name="Ohm R."/>
            <person name="Sun H."/>
            <person name="Tunlid A."/>
            <person name="Henrissat B."/>
            <person name="Grigoriev I.V."/>
            <person name="Hibbett D.S."/>
            <person name="Martin F."/>
        </authorList>
    </citation>
    <scope>NUCLEOTIDE SEQUENCE [LARGE SCALE GENOMIC DNA]</scope>
    <source>
        <strain evidence="2">Foug A</strain>
    </source>
</reference>
<accession>A0A0C3E441</accession>
<organism evidence="1 2">
    <name type="scientific">Scleroderma citrinum Foug A</name>
    <dbReference type="NCBI Taxonomy" id="1036808"/>
    <lineage>
        <taxon>Eukaryota</taxon>
        <taxon>Fungi</taxon>
        <taxon>Dikarya</taxon>
        <taxon>Basidiomycota</taxon>
        <taxon>Agaricomycotina</taxon>
        <taxon>Agaricomycetes</taxon>
        <taxon>Agaricomycetidae</taxon>
        <taxon>Boletales</taxon>
        <taxon>Sclerodermatineae</taxon>
        <taxon>Sclerodermataceae</taxon>
        <taxon>Scleroderma</taxon>
    </lineage>
</organism>
<name>A0A0C3E441_9AGAM</name>
<keyword evidence="2" id="KW-1185">Reference proteome</keyword>
<protein>
    <submittedName>
        <fullName evidence="1">Uncharacterized protein</fullName>
    </submittedName>
</protein>
<sequence>ESVENLPDMPLVGFHVFRHVGKDGIDKSLECCGSVSETEGHYQPFIRPIAGAESCFPLVSRCNPDKMIRVPEIYLGVDFGLAGGV</sequence>
<evidence type="ECO:0000313" key="2">
    <source>
        <dbReference type="Proteomes" id="UP000053989"/>
    </source>
</evidence>
<dbReference type="InParanoid" id="A0A0C3E441"/>
<proteinExistence type="predicted"/>
<gene>
    <name evidence="1" type="ORF">SCLCIDRAFT_70715</name>
</gene>
<dbReference type="OrthoDB" id="3046524at2759"/>
<dbReference type="HOGENOM" id="CLU_143913_0_1_1"/>
<dbReference type="AlphaFoldDB" id="A0A0C3E441"/>
<feature type="non-terminal residue" evidence="1">
    <location>
        <position position="85"/>
    </location>
</feature>
<feature type="non-terminal residue" evidence="1">
    <location>
        <position position="1"/>
    </location>
</feature>
<dbReference type="EMBL" id="KN822036">
    <property type="protein sequence ID" value="KIM63229.1"/>
    <property type="molecule type" value="Genomic_DNA"/>
</dbReference>
<evidence type="ECO:0000313" key="1">
    <source>
        <dbReference type="EMBL" id="KIM63229.1"/>
    </source>
</evidence>
<reference evidence="1 2" key="1">
    <citation type="submission" date="2014-04" db="EMBL/GenBank/DDBJ databases">
        <authorList>
            <consortium name="DOE Joint Genome Institute"/>
            <person name="Kuo A."/>
            <person name="Kohler A."/>
            <person name="Nagy L.G."/>
            <person name="Floudas D."/>
            <person name="Copeland A."/>
            <person name="Barry K.W."/>
            <person name="Cichocki N."/>
            <person name="Veneault-Fourrey C."/>
            <person name="LaButti K."/>
            <person name="Lindquist E.A."/>
            <person name="Lipzen A."/>
            <person name="Lundell T."/>
            <person name="Morin E."/>
            <person name="Murat C."/>
            <person name="Sun H."/>
            <person name="Tunlid A."/>
            <person name="Henrissat B."/>
            <person name="Grigoriev I.V."/>
            <person name="Hibbett D.S."/>
            <person name="Martin F."/>
            <person name="Nordberg H.P."/>
            <person name="Cantor M.N."/>
            <person name="Hua S.X."/>
        </authorList>
    </citation>
    <scope>NUCLEOTIDE SEQUENCE [LARGE SCALE GENOMIC DNA]</scope>
    <source>
        <strain evidence="1 2">Foug A</strain>
    </source>
</reference>
<dbReference type="Proteomes" id="UP000053989">
    <property type="component" value="Unassembled WGS sequence"/>
</dbReference>